<feature type="non-terminal residue" evidence="2">
    <location>
        <position position="234"/>
    </location>
</feature>
<dbReference type="AlphaFoldDB" id="A0A0U1SKG7"/>
<evidence type="ECO:0000259" key="1">
    <source>
        <dbReference type="Pfam" id="PF13843"/>
    </source>
</evidence>
<name>A0A0U1SKG7_ISOMC</name>
<protein>
    <recommendedName>
        <fullName evidence="1">PiggyBac transposable element-derived protein domain-containing protein</fullName>
    </recommendedName>
</protein>
<proteinExistence type="evidence at transcript level"/>
<feature type="domain" description="PiggyBac transposable element-derived protein" evidence="1">
    <location>
        <begin position="1"/>
        <end position="216"/>
    </location>
</feature>
<sequence length="234" mass="26881">MTVDEQLVTFRGRCPFWQYIPSKPGKYGIKVWTICGSETSYAWKMDVYIGKKNPGEKREVKLGEKVVIYLTSEIEKSGHNITCDNFFTSLSLARNLLSKHLTLVGTIRHNKPELPPTFTTTKNRVPYSSIFGFQKDATIVSYCPKKGKIVTLLSTMHDKAEIDEGEQHKPEIILTYRYNRTKAGVDTMDQMVRGYTVKRKTCRWPLVIFYNMVDVSALFCGNHLIHVTMEKKNV</sequence>
<reference evidence="2" key="1">
    <citation type="submission" date="2007-10" db="EMBL/GenBank/DDBJ databases">
        <title>Classification and functional annotation of ESTs from venom glands of Isometrus maculatus.</title>
        <authorList>
            <person name="Li W."/>
            <person name="Ma Y."/>
            <person name="Zhao R."/>
            <person name="Cao Z."/>
        </authorList>
    </citation>
    <scope>NUCLEOTIDE SEQUENCE</scope>
    <source>
        <tissue evidence="2">Venom gland</tissue>
    </source>
</reference>
<dbReference type="EMBL" id="EU252483">
    <property type="protein sequence ID" value="ACD12027.1"/>
    <property type="molecule type" value="mRNA"/>
</dbReference>
<dbReference type="PANTHER" id="PTHR46599:SF6">
    <property type="entry name" value="DUAL SPECIFICITY PHOSPHATASE 26"/>
    <property type="match status" value="1"/>
</dbReference>
<dbReference type="PANTHER" id="PTHR46599">
    <property type="entry name" value="PIGGYBAC TRANSPOSABLE ELEMENT-DERIVED PROTEIN 4"/>
    <property type="match status" value="1"/>
</dbReference>
<accession>A0A0U1SKG7</accession>
<organism evidence="2">
    <name type="scientific">Isometrus maculatus</name>
    <name type="common">Lesser brown scorpion</name>
    <name type="synonym">Scorpio maculatus</name>
    <dbReference type="NCBI Taxonomy" id="497827"/>
    <lineage>
        <taxon>Eukaryota</taxon>
        <taxon>Metazoa</taxon>
        <taxon>Ecdysozoa</taxon>
        <taxon>Arthropoda</taxon>
        <taxon>Chelicerata</taxon>
        <taxon>Arachnida</taxon>
        <taxon>Scorpiones</taxon>
        <taxon>Buthida</taxon>
        <taxon>Buthoidea</taxon>
        <taxon>Buthidae</taxon>
        <taxon>Isometrus</taxon>
    </lineage>
</organism>
<dbReference type="InterPro" id="IPR029526">
    <property type="entry name" value="PGBD"/>
</dbReference>
<evidence type="ECO:0000313" key="2">
    <source>
        <dbReference type="EMBL" id="ACD12027.1"/>
    </source>
</evidence>
<dbReference type="Pfam" id="PF13843">
    <property type="entry name" value="DDE_Tnp_1_7"/>
    <property type="match status" value="1"/>
</dbReference>